<gene>
    <name evidence="1" type="ORF">ACFP90_05840</name>
</gene>
<evidence type="ECO:0000313" key="2">
    <source>
        <dbReference type="Proteomes" id="UP001596317"/>
    </source>
</evidence>
<dbReference type="EMBL" id="JBHSWB010000001">
    <property type="protein sequence ID" value="MFC6659926.1"/>
    <property type="molecule type" value="Genomic_DNA"/>
</dbReference>
<proteinExistence type="predicted"/>
<sequence>MTDDQMTAADATQLLSLLAPLLPPGITLEITPGEMGVGCGGLWAWQDYDFLTYPQDAEHLLSGLQDMIIYCVRDWWPLLGNQHATFVVHGDQLTLEAPGLPPTVLGPLRPE</sequence>
<comment type="caution">
    <text evidence="1">The sequence shown here is derived from an EMBL/GenBank/DDBJ whole genome shotgun (WGS) entry which is preliminary data.</text>
</comment>
<dbReference type="RefSeq" id="WP_224610038.1">
    <property type="nucleotide sequence ID" value="NZ_JAIQXV010000013.1"/>
</dbReference>
<keyword evidence="2" id="KW-1185">Reference proteome</keyword>
<reference evidence="2" key="1">
    <citation type="journal article" date="2019" name="Int. J. Syst. Evol. Microbiol.">
        <title>The Global Catalogue of Microorganisms (GCM) 10K type strain sequencing project: providing services to taxonomists for standard genome sequencing and annotation.</title>
        <authorList>
            <consortium name="The Broad Institute Genomics Platform"/>
            <consortium name="The Broad Institute Genome Sequencing Center for Infectious Disease"/>
            <person name="Wu L."/>
            <person name="Ma J."/>
        </authorList>
    </citation>
    <scope>NUCLEOTIDE SEQUENCE [LARGE SCALE GENOMIC DNA]</scope>
    <source>
        <strain evidence="2">CCUG 63830</strain>
    </source>
</reference>
<organism evidence="1 2">
    <name type="scientific">Deinococcus multiflagellatus</name>
    <dbReference type="NCBI Taxonomy" id="1656887"/>
    <lineage>
        <taxon>Bacteria</taxon>
        <taxon>Thermotogati</taxon>
        <taxon>Deinococcota</taxon>
        <taxon>Deinococci</taxon>
        <taxon>Deinococcales</taxon>
        <taxon>Deinococcaceae</taxon>
        <taxon>Deinococcus</taxon>
    </lineage>
</organism>
<name>A0ABW1ZGE3_9DEIO</name>
<dbReference type="Proteomes" id="UP001596317">
    <property type="component" value="Unassembled WGS sequence"/>
</dbReference>
<accession>A0ABW1ZGE3</accession>
<evidence type="ECO:0000313" key="1">
    <source>
        <dbReference type="EMBL" id="MFC6659926.1"/>
    </source>
</evidence>
<protein>
    <submittedName>
        <fullName evidence="1">Uncharacterized protein</fullName>
    </submittedName>
</protein>